<evidence type="ECO:0000313" key="3">
    <source>
        <dbReference type="Proteomes" id="UP000630660"/>
    </source>
</evidence>
<dbReference type="Proteomes" id="UP000630660">
    <property type="component" value="Unassembled WGS sequence"/>
</dbReference>
<accession>A0A9D5QD80</accession>
<dbReference type="EMBL" id="WJKJ01000203">
    <property type="protein sequence ID" value="MBD3364781.1"/>
    <property type="molecule type" value="Genomic_DNA"/>
</dbReference>
<reference evidence="2" key="1">
    <citation type="submission" date="2019-11" db="EMBL/GenBank/DDBJ databases">
        <title>Microbial mats filling the niche in hypersaline microbial mats.</title>
        <authorList>
            <person name="Wong H.L."/>
            <person name="Macleod F.I."/>
            <person name="White R.A. III"/>
            <person name="Burns B.P."/>
        </authorList>
    </citation>
    <scope>NUCLEOTIDE SEQUENCE</scope>
    <source>
        <strain evidence="2">Bin_327</strain>
    </source>
</reference>
<keyword evidence="1" id="KW-0472">Membrane</keyword>
<feature type="transmembrane region" description="Helical" evidence="1">
    <location>
        <begin position="169"/>
        <end position="196"/>
    </location>
</feature>
<feature type="transmembrane region" description="Helical" evidence="1">
    <location>
        <begin position="73"/>
        <end position="91"/>
    </location>
</feature>
<evidence type="ECO:0000313" key="2">
    <source>
        <dbReference type="EMBL" id="MBD3364781.1"/>
    </source>
</evidence>
<feature type="transmembrane region" description="Helical" evidence="1">
    <location>
        <begin position="46"/>
        <end position="67"/>
    </location>
</feature>
<protein>
    <submittedName>
        <fullName evidence="2">Uncharacterized protein</fullName>
    </submittedName>
</protein>
<keyword evidence="1" id="KW-0812">Transmembrane</keyword>
<evidence type="ECO:0000256" key="1">
    <source>
        <dbReference type="SAM" id="Phobius"/>
    </source>
</evidence>
<comment type="caution">
    <text evidence="2">The sequence shown here is derived from an EMBL/GenBank/DDBJ whole genome shotgun (WGS) entry which is preliminary data.</text>
</comment>
<sequence length="242" mass="27409">MNSYDSFTVENKSINPYTICTWDDEADCANCENKDALACKWSAEGLLGFIIPALAAIAIAVFGMVLVGLLTRAWWPMIAFGAFCVFFFVFFEIRILCSHCPYYARKGFILHCLANHGIVKLWRYHPEPMNRFEKIALIVCFLIFGLFPVGVEVYGLWYTIPGISTIGMWPLLAMAGITGATLASIAAFFTVLVTYICPRCVNFSCPFNRVKKDKVDAYLRRNPVMREAWENKGYKLSKLDEI</sequence>
<dbReference type="AlphaFoldDB" id="A0A9D5QD80"/>
<name>A0A9D5QD80_UNCW3</name>
<gene>
    <name evidence="2" type="ORF">GF359_06150</name>
</gene>
<proteinExistence type="predicted"/>
<keyword evidence="1" id="KW-1133">Transmembrane helix</keyword>
<feature type="transmembrane region" description="Helical" evidence="1">
    <location>
        <begin position="135"/>
        <end position="157"/>
    </location>
</feature>
<organism evidence="2 3">
    <name type="scientific">candidate division WOR-3 bacterium</name>
    <dbReference type="NCBI Taxonomy" id="2052148"/>
    <lineage>
        <taxon>Bacteria</taxon>
        <taxon>Bacteria division WOR-3</taxon>
    </lineage>
</organism>